<keyword evidence="4" id="KW-0521">NADP</keyword>
<keyword evidence="6" id="KW-0560">Oxidoreductase</keyword>
<evidence type="ECO:0000256" key="10">
    <source>
        <dbReference type="ARBA" id="ARBA00068717"/>
    </source>
</evidence>
<sequence>MESFKDAVVGFLASPSAKTPATGALAILGLVYAANKALKWHYLRTSSTWDWKKEIVLVTGGSSGIGNLMVRNLARRNIKVVAIDVQPPATPFPASVRFYKLDVTSSSAISETAKCIRKDVGDPTVVVNNAGVGFMKPILDETEDEVRRTFDVNIVAHFAIIKEFLPHMIREDHGHVVTIASMATFLTIASNVAYSCTKAAALSFHEGLGQELKYRYNARNVCTSIVHPMFIRTPLIESVIGRATFTEPLLDPNDVAETVTRHIVAGQSGQIFLPGYCSLISGLRGFPVLLQELVRGSKASVLADETSS</sequence>
<evidence type="ECO:0000256" key="5">
    <source>
        <dbReference type="ARBA" id="ARBA00022989"/>
    </source>
</evidence>
<comment type="similarity">
    <text evidence="2 12">Belongs to the short-chain dehydrogenases/reductases (SDR) family.</text>
</comment>
<keyword evidence="7" id="KW-0443">Lipid metabolism</keyword>
<keyword evidence="3" id="KW-0812">Transmembrane</keyword>
<keyword evidence="8" id="KW-0472">Membrane</keyword>
<dbReference type="PANTHER" id="PTHR24322:SF736">
    <property type="entry name" value="RETINOL DEHYDROGENASE 10"/>
    <property type="match status" value="1"/>
</dbReference>
<dbReference type="PANTHER" id="PTHR24322">
    <property type="entry name" value="PKSB"/>
    <property type="match status" value="1"/>
</dbReference>
<evidence type="ECO:0000256" key="4">
    <source>
        <dbReference type="ARBA" id="ARBA00022857"/>
    </source>
</evidence>
<reference evidence="13 14" key="1">
    <citation type="journal article" date="2020" name="Phytopathology">
        <title>Genome Sequence Resources of Colletotrichum truncatum, C. plurivorum, C. musicola, and C. sojae: Four Species Pathogenic to Soybean (Glycine max).</title>
        <authorList>
            <person name="Rogerio F."/>
            <person name="Boufleur T.R."/>
            <person name="Ciampi-Guillardi M."/>
            <person name="Sukno S.A."/>
            <person name="Thon M.R."/>
            <person name="Massola Junior N.S."/>
            <person name="Baroncelli R."/>
        </authorList>
    </citation>
    <scope>NUCLEOTIDE SEQUENCE [LARGE SCALE GENOMIC DNA]</scope>
    <source>
        <strain evidence="13 14">LFN0009</strain>
    </source>
</reference>
<dbReference type="FunFam" id="3.40.50.720:FF:000131">
    <property type="entry name" value="Short-chain dehydrogenase/reductase 3"/>
    <property type="match status" value="1"/>
</dbReference>
<dbReference type="Proteomes" id="UP000652219">
    <property type="component" value="Unassembled WGS sequence"/>
</dbReference>
<dbReference type="Gene3D" id="3.40.50.720">
    <property type="entry name" value="NAD(P)-binding Rossmann-like Domain"/>
    <property type="match status" value="1"/>
</dbReference>
<dbReference type="InterPro" id="IPR002347">
    <property type="entry name" value="SDR_fam"/>
</dbReference>
<dbReference type="SUPFAM" id="SSF51735">
    <property type="entry name" value="NAD(P)-binding Rossmann-fold domains"/>
    <property type="match status" value="1"/>
</dbReference>
<dbReference type="EMBL" id="WIGN01000255">
    <property type="protein sequence ID" value="KAF6802899.1"/>
    <property type="molecule type" value="Genomic_DNA"/>
</dbReference>
<dbReference type="GO" id="GO:0016020">
    <property type="term" value="C:membrane"/>
    <property type="evidence" value="ECO:0007669"/>
    <property type="project" value="UniProtKB-SubCell"/>
</dbReference>
<keyword evidence="5" id="KW-1133">Transmembrane helix</keyword>
<evidence type="ECO:0000256" key="3">
    <source>
        <dbReference type="ARBA" id="ARBA00022692"/>
    </source>
</evidence>
<evidence type="ECO:0000313" key="14">
    <source>
        <dbReference type="Proteomes" id="UP000652219"/>
    </source>
</evidence>
<gene>
    <name evidence="13" type="ORF">CSOJ01_11271</name>
</gene>
<dbReference type="CDD" id="cd05339">
    <property type="entry name" value="17beta-HSDXI-like_SDR_c"/>
    <property type="match status" value="1"/>
</dbReference>
<evidence type="ECO:0000256" key="11">
    <source>
        <dbReference type="ARBA" id="ARBA00082544"/>
    </source>
</evidence>
<name>A0A8H6IXW3_9PEZI</name>
<comment type="function">
    <text evidence="9">Catalyzes the reduction of all-trans-retinal to all-trans-retinol in the presence of NADPH.</text>
</comment>
<comment type="caution">
    <text evidence="13">The sequence shown here is derived from an EMBL/GenBank/DDBJ whole genome shotgun (WGS) entry which is preliminary data.</text>
</comment>
<comment type="subcellular location">
    <subcellularLocation>
        <location evidence="1">Membrane</location>
        <topology evidence="1">Multi-pass membrane protein</topology>
    </subcellularLocation>
</comment>
<evidence type="ECO:0000256" key="7">
    <source>
        <dbReference type="ARBA" id="ARBA00023098"/>
    </source>
</evidence>
<proteinExistence type="inferred from homology"/>
<evidence type="ECO:0000256" key="9">
    <source>
        <dbReference type="ARBA" id="ARBA00059620"/>
    </source>
</evidence>
<evidence type="ECO:0000256" key="6">
    <source>
        <dbReference type="ARBA" id="ARBA00023002"/>
    </source>
</evidence>
<dbReference type="PROSITE" id="PS00061">
    <property type="entry name" value="ADH_SHORT"/>
    <property type="match status" value="1"/>
</dbReference>
<dbReference type="InterPro" id="IPR036291">
    <property type="entry name" value="NAD(P)-bd_dom_sf"/>
</dbReference>
<organism evidence="13 14">
    <name type="scientific">Colletotrichum sojae</name>
    <dbReference type="NCBI Taxonomy" id="2175907"/>
    <lineage>
        <taxon>Eukaryota</taxon>
        <taxon>Fungi</taxon>
        <taxon>Dikarya</taxon>
        <taxon>Ascomycota</taxon>
        <taxon>Pezizomycotina</taxon>
        <taxon>Sordariomycetes</taxon>
        <taxon>Hypocreomycetidae</taxon>
        <taxon>Glomerellales</taxon>
        <taxon>Glomerellaceae</taxon>
        <taxon>Colletotrichum</taxon>
        <taxon>Colletotrichum orchidearum species complex</taxon>
    </lineage>
</organism>
<protein>
    <recommendedName>
        <fullName evidence="10">Short-chain dehydrogenase/reductase 3</fullName>
    </recommendedName>
    <alternativeName>
        <fullName evidence="11">Retinal short-chain dehydrogenase/reductase 1</fullName>
    </alternativeName>
</protein>
<dbReference type="Pfam" id="PF00106">
    <property type="entry name" value="adh_short"/>
    <property type="match status" value="1"/>
</dbReference>
<dbReference type="PRINTS" id="PR00081">
    <property type="entry name" value="GDHRDH"/>
</dbReference>
<evidence type="ECO:0000256" key="12">
    <source>
        <dbReference type="RuleBase" id="RU000363"/>
    </source>
</evidence>
<dbReference type="InterPro" id="IPR020904">
    <property type="entry name" value="Sc_DH/Rdtase_CS"/>
</dbReference>
<dbReference type="GO" id="GO:0052650">
    <property type="term" value="F:all-trans-retinol dehydrogenase (NADP+) activity"/>
    <property type="evidence" value="ECO:0007669"/>
    <property type="project" value="UniProtKB-ARBA"/>
</dbReference>
<dbReference type="AlphaFoldDB" id="A0A8H6IXW3"/>
<keyword evidence="14" id="KW-1185">Reference proteome</keyword>
<evidence type="ECO:0000256" key="2">
    <source>
        <dbReference type="ARBA" id="ARBA00006484"/>
    </source>
</evidence>
<evidence type="ECO:0000313" key="13">
    <source>
        <dbReference type="EMBL" id="KAF6802899.1"/>
    </source>
</evidence>
<dbReference type="PRINTS" id="PR00080">
    <property type="entry name" value="SDRFAMILY"/>
</dbReference>
<evidence type="ECO:0000256" key="1">
    <source>
        <dbReference type="ARBA" id="ARBA00004141"/>
    </source>
</evidence>
<evidence type="ECO:0000256" key="8">
    <source>
        <dbReference type="ARBA" id="ARBA00023136"/>
    </source>
</evidence>
<accession>A0A8H6IXW3</accession>